<evidence type="ECO:0000313" key="4">
    <source>
        <dbReference type="EMBL" id="RKP53445.1"/>
    </source>
</evidence>
<dbReference type="InterPro" id="IPR036291">
    <property type="entry name" value="NAD(P)-bd_dom_sf"/>
</dbReference>
<dbReference type="Pfam" id="PF00107">
    <property type="entry name" value="ADH_zinc_N"/>
    <property type="match status" value="1"/>
</dbReference>
<dbReference type="SMART" id="SM00829">
    <property type="entry name" value="PKS_ER"/>
    <property type="match status" value="1"/>
</dbReference>
<keyword evidence="2" id="KW-0560">Oxidoreductase</keyword>
<comment type="caution">
    <text evidence="4">The sequence shown here is derived from an EMBL/GenBank/DDBJ whole genome shotgun (WGS) entry which is preliminary data.</text>
</comment>
<evidence type="ECO:0000259" key="3">
    <source>
        <dbReference type="SMART" id="SM00829"/>
    </source>
</evidence>
<dbReference type="RefSeq" id="WP_121088073.1">
    <property type="nucleotide sequence ID" value="NZ_RBZU01000007.1"/>
</dbReference>
<gene>
    <name evidence="4" type="ORF">D7S86_17235</name>
</gene>
<dbReference type="InterPro" id="IPR013149">
    <property type="entry name" value="ADH-like_C"/>
</dbReference>
<organism evidence="4 5">
    <name type="scientific">Pararobbsia silviterrae</name>
    <dbReference type="NCBI Taxonomy" id="1792498"/>
    <lineage>
        <taxon>Bacteria</taxon>
        <taxon>Pseudomonadati</taxon>
        <taxon>Pseudomonadota</taxon>
        <taxon>Betaproteobacteria</taxon>
        <taxon>Burkholderiales</taxon>
        <taxon>Burkholderiaceae</taxon>
        <taxon>Pararobbsia</taxon>
    </lineage>
</organism>
<keyword evidence="5" id="KW-1185">Reference proteome</keyword>
<dbReference type="GO" id="GO:0016651">
    <property type="term" value="F:oxidoreductase activity, acting on NAD(P)H"/>
    <property type="evidence" value="ECO:0007669"/>
    <property type="project" value="TreeGrafter"/>
</dbReference>
<dbReference type="InterPro" id="IPR020843">
    <property type="entry name" value="ER"/>
</dbReference>
<dbReference type="Gene3D" id="3.40.50.720">
    <property type="entry name" value="NAD(P)-binding Rossmann-like Domain"/>
    <property type="match status" value="1"/>
</dbReference>
<dbReference type="Pfam" id="PF08240">
    <property type="entry name" value="ADH_N"/>
    <property type="match status" value="1"/>
</dbReference>
<dbReference type="CDD" id="cd08268">
    <property type="entry name" value="MDR2"/>
    <property type="match status" value="1"/>
</dbReference>
<evidence type="ECO:0000313" key="5">
    <source>
        <dbReference type="Proteomes" id="UP000270342"/>
    </source>
</evidence>
<dbReference type="AlphaFoldDB" id="A0A494XS71"/>
<feature type="domain" description="Enoyl reductase (ER)" evidence="3">
    <location>
        <begin position="11"/>
        <end position="327"/>
    </location>
</feature>
<dbReference type="SUPFAM" id="SSF50129">
    <property type="entry name" value="GroES-like"/>
    <property type="match status" value="1"/>
</dbReference>
<dbReference type="SUPFAM" id="SSF51735">
    <property type="entry name" value="NAD(P)-binding Rossmann-fold domains"/>
    <property type="match status" value="1"/>
</dbReference>
<dbReference type="GO" id="GO:0070402">
    <property type="term" value="F:NADPH binding"/>
    <property type="evidence" value="ECO:0007669"/>
    <property type="project" value="TreeGrafter"/>
</dbReference>
<dbReference type="PANTHER" id="PTHR48106">
    <property type="entry name" value="QUINONE OXIDOREDUCTASE PIG3-RELATED"/>
    <property type="match status" value="1"/>
</dbReference>
<evidence type="ECO:0000256" key="2">
    <source>
        <dbReference type="ARBA" id="ARBA00023002"/>
    </source>
</evidence>
<dbReference type="Gene3D" id="3.90.180.10">
    <property type="entry name" value="Medium-chain alcohol dehydrogenases, catalytic domain"/>
    <property type="match status" value="1"/>
</dbReference>
<dbReference type="InterPro" id="IPR011032">
    <property type="entry name" value="GroES-like_sf"/>
</dbReference>
<evidence type="ECO:0000256" key="1">
    <source>
        <dbReference type="ARBA" id="ARBA00022857"/>
    </source>
</evidence>
<protein>
    <submittedName>
        <fullName evidence="4">NADPH:quinone reductase</fullName>
    </submittedName>
</protein>
<keyword evidence="1" id="KW-0521">NADP</keyword>
<dbReference type="OrthoDB" id="9805883at2"/>
<name>A0A494XS71_9BURK</name>
<accession>A0A494XS71</accession>
<dbReference type="EMBL" id="RBZU01000007">
    <property type="protein sequence ID" value="RKP53445.1"/>
    <property type="molecule type" value="Genomic_DNA"/>
</dbReference>
<proteinExistence type="predicted"/>
<dbReference type="InterPro" id="IPR013154">
    <property type="entry name" value="ADH-like_N"/>
</dbReference>
<reference evidence="4 5" key="1">
    <citation type="submission" date="2018-10" db="EMBL/GenBank/DDBJ databases">
        <title>Robbsia sp. DHC34, isolated from soil.</title>
        <authorList>
            <person name="Gao Z.-H."/>
            <person name="Qiu L.-H."/>
        </authorList>
    </citation>
    <scope>NUCLEOTIDE SEQUENCE [LARGE SCALE GENOMIC DNA]</scope>
    <source>
        <strain evidence="4 5">DHC34</strain>
    </source>
</reference>
<dbReference type="Proteomes" id="UP000270342">
    <property type="component" value="Unassembled WGS sequence"/>
</dbReference>
<sequence>MPRIVRFTQYGEPEVLEFVEIDAPEPGPDEVRIRVKAIGLNRAESMWRRGDYVEPVKLPARLGYESAGIVEAIGQNVRHVAPGDAVSTVPAFSMNDYGMYGEVVIAPQHAVVRIADGVTFEQATAIWNPFITSYGAFVESGAVKPGDFVLIPASSSSVGLGAIQMANLVGAVSIALTRTRAKADALRALGAAHVIATDEQDLVAEVARITGGKGAQIAFDPVGGPAFEQLVAAMAPGGRIFVYGALSEAVTPLPMLAVLYKRLSIEGYNLFATTTDPVRQKAATDFIFDAVKKGALTPVITKRFKFDDLVEAHRELEKNQHVGRIVVEV</sequence>